<dbReference type="RefSeq" id="WP_217795252.1">
    <property type="nucleotide sequence ID" value="NZ_JAHSPG010000018.1"/>
</dbReference>
<organism evidence="6 7">
    <name type="scientific">Pinibacter aurantiacus</name>
    <dbReference type="NCBI Taxonomy" id="2851599"/>
    <lineage>
        <taxon>Bacteria</taxon>
        <taxon>Pseudomonadati</taxon>
        <taxon>Bacteroidota</taxon>
        <taxon>Chitinophagia</taxon>
        <taxon>Chitinophagales</taxon>
        <taxon>Chitinophagaceae</taxon>
        <taxon>Pinibacter</taxon>
    </lineage>
</organism>
<feature type="domain" description="RNA polymerase sigma-70 region 2" evidence="4">
    <location>
        <begin position="28"/>
        <end position="92"/>
    </location>
</feature>
<proteinExistence type="predicted"/>
<dbReference type="InterPro" id="IPR007627">
    <property type="entry name" value="RNA_pol_sigma70_r2"/>
</dbReference>
<dbReference type="Proteomes" id="UP000812270">
    <property type="component" value="Unassembled WGS sequence"/>
</dbReference>
<gene>
    <name evidence="6" type="ORF">KTO63_26075</name>
</gene>
<dbReference type="PANTHER" id="PTHR43133:SF51">
    <property type="entry name" value="RNA POLYMERASE SIGMA FACTOR"/>
    <property type="match status" value="1"/>
</dbReference>
<evidence type="ECO:0000256" key="3">
    <source>
        <dbReference type="ARBA" id="ARBA00023163"/>
    </source>
</evidence>
<dbReference type="InterPro" id="IPR013249">
    <property type="entry name" value="RNA_pol_sigma70_r4_t2"/>
</dbReference>
<accession>A0A9E2W5A8</accession>
<sequence length="216" mass="25291">MKETSEQYSDLELIRLILSGDIALFELLIRRNNAILYKTGRSYDYGHEDTQDLMQETYIDAYRNLSKFEGRASFRTWITKIMLNKCFHHRHKLSFSNEVPSEISDKSIPMYSSNRNADTVNAVVNRELGLIVETALKHLSLDYRMVFSLREVNGFSVEETAETLGISEANVKTRLNRAKGMLRKEIEKHYQPEEIFEFNAVYCDAMVERVMRELRE</sequence>
<dbReference type="Pfam" id="PF08281">
    <property type="entry name" value="Sigma70_r4_2"/>
    <property type="match status" value="1"/>
</dbReference>
<protein>
    <submittedName>
        <fullName evidence="6">Sigma-70 family RNA polymerase sigma factor</fullName>
    </submittedName>
</protein>
<dbReference type="InterPro" id="IPR039425">
    <property type="entry name" value="RNA_pol_sigma-70-like"/>
</dbReference>
<evidence type="ECO:0000256" key="2">
    <source>
        <dbReference type="ARBA" id="ARBA00023082"/>
    </source>
</evidence>
<reference evidence="6" key="1">
    <citation type="submission" date="2021-06" db="EMBL/GenBank/DDBJ databases">
        <authorList>
            <person name="Huq M.A."/>
        </authorList>
    </citation>
    <scope>NUCLEOTIDE SEQUENCE</scope>
    <source>
        <strain evidence="6">MAH-26</strain>
    </source>
</reference>
<comment type="caution">
    <text evidence="6">The sequence shown here is derived from an EMBL/GenBank/DDBJ whole genome shotgun (WGS) entry which is preliminary data.</text>
</comment>
<evidence type="ECO:0000313" key="7">
    <source>
        <dbReference type="Proteomes" id="UP000812270"/>
    </source>
</evidence>
<keyword evidence="7" id="KW-1185">Reference proteome</keyword>
<feature type="domain" description="RNA polymerase sigma factor 70 region 4 type 2" evidence="5">
    <location>
        <begin position="131"/>
        <end position="180"/>
    </location>
</feature>
<keyword evidence="2" id="KW-0731">Sigma factor</keyword>
<dbReference type="GO" id="GO:0003677">
    <property type="term" value="F:DNA binding"/>
    <property type="evidence" value="ECO:0007669"/>
    <property type="project" value="InterPro"/>
</dbReference>
<dbReference type="CDD" id="cd06171">
    <property type="entry name" value="Sigma70_r4"/>
    <property type="match status" value="1"/>
</dbReference>
<dbReference type="AlphaFoldDB" id="A0A9E2W5A8"/>
<dbReference type="GO" id="GO:0016987">
    <property type="term" value="F:sigma factor activity"/>
    <property type="evidence" value="ECO:0007669"/>
    <property type="project" value="UniProtKB-KW"/>
</dbReference>
<dbReference type="GO" id="GO:0006352">
    <property type="term" value="P:DNA-templated transcription initiation"/>
    <property type="evidence" value="ECO:0007669"/>
    <property type="project" value="InterPro"/>
</dbReference>
<evidence type="ECO:0000256" key="1">
    <source>
        <dbReference type="ARBA" id="ARBA00023015"/>
    </source>
</evidence>
<keyword evidence="3" id="KW-0804">Transcription</keyword>
<dbReference type="Pfam" id="PF04542">
    <property type="entry name" value="Sigma70_r2"/>
    <property type="match status" value="1"/>
</dbReference>
<evidence type="ECO:0000259" key="4">
    <source>
        <dbReference type="Pfam" id="PF04542"/>
    </source>
</evidence>
<dbReference type="NCBIfam" id="TIGR02937">
    <property type="entry name" value="sigma70-ECF"/>
    <property type="match status" value="1"/>
</dbReference>
<dbReference type="InterPro" id="IPR014284">
    <property type="entry name" value="RNA_pol_sigma-70_dom"/>
</dbReference>
<evidence type="ECO:0000259" key="5">
    <source>
        <dbReference type="Pfam" id="PF08281"/>
    </source>
</evidence>
<evidence type="ECO:0000313" key="6">
    <source>
        <dbReference type="EMBL" id="MBV4360660.1"/>
    </source>
</evidence>
<name>A0A9E2W5A8_9BACT</name>
<dbReference type="EMBL" id="JAHSPG010000018">
    <property type="protein sequence ID" value="MBV4360660.1"/>
    <property type="molecule type" value="Genomic_DNA"/>
</dbReference>
<keyword evidence="1" id="KW-0805">Transcription regulation</keyword>
<dbReference type="PANTHER" id="PTHR43133">
    <property type="entry name" value="RNA POLYMERASE ECF-TYPE SIGMA FACTO"/>
    <property type="match status" value="1"/>
</dbReference>